<evidence type="ECO:0000256" key="2">
    <source>
        <dbReference type="ARBA" id="ARBA00022741"/>
    </source>
</evidence>
<dbReference type="InterPro" id="IPR001245">
    <property type="entry name" value="Ser-Thr/Tyr_kinase_cat_dom"/>
</dbReference>
<dbReference type="InterPro" id="IPR011009">
    <property type="entry name" value="Kinase-like_dom_sf"/>
</dbReference>
<dbReference type="InterPro" id="IPR008266">
    <property type="entry name" value="Tyr_kinase_AS"/>
</dbReference>
<keyword evidence="5" id="KW-0829">Tyrosine-protein kinase</keyword>
<protein>
    <submittedName>
        <fullName evidence="7">Tyrosine- kinase receptor Tie-1-like</fullName>
    </submittedName>
</protein>
<dbReference type="Proteomes" id="UP001152795">
    <property type="component" value="Unassembled WGS sequence"/>
</dbReference>
<evidence type="ECO:0000256" key="1">
    <source>
        <dbReference type="ARBA" id="ARBA00022679"/>
    </source>
</evidence>
<reference evidence="7" key="1">
    <citation type="submission" date="2020-04" db="EMBL/GenBank/DDBJ databases">
        <authorList>
            <person name="Alioto T."/>
            <person name="Alioto T."/>
            <person name="Gomez Garrido J."/>
        </authorList>
    </citation>
    <scope>NUCLEOTIDE SEQUENCE</scope>
    <source>
        <strain evidence="7">A484AB</strain>
    </source>
</reference>
<dbReference type="OrthoDB" id="5988880at2759"/>
<dbReference type="FunFam" id="1.10.510.10:FF:000554">
    <property type="entry name" value="Predicted protein"/>
    <property type="match status" value="1"/>
</dbReference>
<dbReference type="InterPro" id="IPR050122">
    <property type="entry name" value="RTK"/>
</dbReference>
<dbReference type="PRINTS" id="PR00109">
    <property type="entry name" value="TYRKINASE"/>
</dbReference>
<dbReference type="GO" id="GO:0007169">
    <property type="term" value="P:cell surface receptor protein tyrosine kinase signaling pathway"/>
    <property type="evidence" value="ECO:0007669"/>
    <property type="project" value="TreeGrafter"/>
</dbReference>
<dbReference type="GO" id="GO:0005886">
    <property type="term" value="C:plasma membrane"/>
    <property type="evidence" value="ECO:0007669"/>
    <property type="project" value="TreeGrafter"/>
</dbReference>
<dbReference type="InterPro" id="IPR000719">
    <property type="entry name" value="Prot_kinase_dom"/>
</dbReference>
<dbReference type="GO" id="GO:0005524">
    <property type="term" value="F:ATP binding"/>
    <property type="evidence" value="ECO:0007669"/>
    <property type="project" value="UniProtKB-KW"/>
</dbReference>
<dbReference type="SUPFAM" id="SSF56112">
    <property type="entry name" value="Protein kinase-like (PK-like)"/>
    <property type="match status" value="1"/>
</dbReference>
<evidence type="ECO:0000259" key="6">
    <source>
        <dbReference type="PROSITE" id="PS50011"/>
    </source>
</evidence>
<dbReference type="Pfam" id="PF07714">
    <property type="entry name" value="PK_Tyr_Ser-Thr"/>
    <property type="match status" value="1"/>
</dbReference>
<dbReference type="PANTHER" id="PTHR24416:SF622">
    <property type="entry name" value="PROTEIN KINASE DOMAIN-CONTAINING PROTEIN"/>
    <property type="match status" value="1"/>
</dbReference>
<dbReference type="AlphaFoldDB" id="A0A7D9E1V6"/>
<keyword evidence="7" id="KW-0675">Receptor</keyword>
<dbReference type="CDD" id="cd00192">
    <property type="entry name" value="PTKc"/>
    <property type="match status" value="1"/>
</dbReference>
<dbReference type="GO" id="GO:0043235">
    <property type="term" value="C:receptor complex"/>
    <property type="evidence" value="ECO:0007669"/>
    <property type="project" value="TreeGrafter"/>
</dbReference>
<proteinExistence type="predicted"/>
<accession>A0A7D9E1V6</accession>
<dbReference type="InterPro" id="IPR020635">
    <property type="entry name" value="Tyr_kinase_cat_dom"/>
</dbReference>
<dbReference type="PROSITE" id="PS00109">
    <property type="entry name" value="PROTEIN_KINASE_TYR"/>
    <property type="match status" value="1"/>
</dbReference>
<dbReference type="SMART" id="SM00219">
    <property type="entry name" value="TyrKc"/>
    <property type="match status" value="1"/>
</dbReference>
<dbReference type="Gene3D" id="1.10.510.10">
    <property type="entry name" value="Transferase(Phosphotransferase) domain 1"/>
    <property type="match status" value="1"/>
</dbReference>
<keyword evidence="1" id="KW-0808">Transferase</keyword>
<evidence type="ECO:0000256" key="3">
    <source>
        <dbReference type="ARBA" id="ARBA00022777"/>
    </source>
</evidence>
<dbReference type="PROSITE" id="PS50011">
    <property type="entry name" value="PROTEIN_KINASE_DOM"/>
    <property type="match status" value="1"/>
</dbReference>
<organism evidence="7 8">
    <name type="scientific">Paramuricea clavata</name>
    <name type="common">Red gorgonian</name>
    <name type="synonym">Violescent sea-whip</name>
    <dbReference type="NCBI Taxonomy" id="317549"/>
    <lineage>
        <taxon>Eukaryota</taxon>
        <taxon>Metazoa</taxon>
        <taxon>Cnidaria</taxon>
        <taxon>Anthozoa</taxon>
        <taxon>Octocorallia</taxon>
        <taxon>Malacalcyonacea</taxon>
        <taxon>Plexauridae</taxon>
        <taxon>Paramuricea</taxon>
    </lineage>
</organism>
<keyword evidence="2" id="KW-0547">Nucleotide-binding</keyword>
<gene>
    <name evidence="7" type="ORF">PACLA_8A035958</name>
</gene>
<dbReference type="PANTHER" id="PTHR24416">
    <property type="entry name" value="TYROSINE-PROTEIN KINASE RECEPTOR"/>
    <property type="match status" value="1"/>
</dbReference>
<evidence type="ECO:0000256" key="4">
    <source>
        <dbReference type="ARBA" id="ARBA00022840"/>
    </source>
</evidence>
<feature type="domain" description="Protein kinase" evidence="6">
    <location>
        <begin position="1"/>
        <end position="215"/>
    </location>
</feature>
<name>A0A7D9E1V6_PARCT</name>
<evidence type="ECO:0000313" key="8">
    <source>
        <dbReference type="Proteomes" id="UP001152795"/>
    </source>
</evidence>
<dbReference type="EMBL" id="CACRXK020003642">
    <property type="protein sequence ID" value="CAB3999659.1"/>
    <property type="molecule type" value="Genomic_DNA"/>
</dbReference>
<evidence type="ECO:0000313" key="7">
    <source>
        <dbReference type="EMBL" id="CAB3999659.1"/>
    </source>
</evidence>
<comment type="caution">
    <text evidence="7">The sequence shown here is derived from an EMBL/GenBank/DDBJ whole genome shotgun (WGS) entry which is preliminary data.</text>
</comment>
<dbReference type="GO" id="GO:0004714">
    <property type="term" value="F:transmembrane receptor protein tyrosine kinase activity"/>
    <property type="evidence" value="ECO:0007669"/>
    <property type="project" value="TreeGrafter"/>
</dbReference>
<evidence type="ECO:0000256" key="5">
    <source>
        <dbReference type="ARBA" id="ARBA00023137"/>
    </source>
</evidence>
<keyword evidence="8" id="KW-1185">Reference proteome</keyword>
<sequence>MPWKTFHNTSGNLHVVVEFCPGGNLRNVLLKSRVGYPSPENSSNYINMTSTLNHRQLLKIAVDISNGMVHLSSQKFIHRDLAARNILIGEDNMAKVSDFGLARNISGAEEYIRNNQNLLPVKWMALESLLHGRFTTASDVWSYGILLHEIVTLGEEPYKNIPPYNIAIHVGSGCRMSQPSQCSDELYEIMRNCWKVEPSERPTFEDLHESLHGMLMADEKSYINITQVVNEGSLTTTMKPARRLSGEDESVNA</sequence>
<keyword evidence="4" id="KW-0067">ATP-binding</keyword>
<keyword evidence="3 7" id="KW-0418">Kinase</keyword>